<reference evidence="1 2" key="1">
    <citation type="submission" date="2018-07" db="EMBL/GenBank/DDBJ databases">
        <title>Genomic Encyclopedia of Type Strains, Phase III (KMG-III): the genomes of soil and plant-associated and newly described type strains.</title>
        <authorList>
            <person name="Whitman W."/>
        </authorList>
    </citation>
    <scope>NUCLEOTIDE SEQUENCE [LARGE SCALE GENOMIC DNA]</scope>
    <source>
        <strain evidence="1 2">CECT 7287</strain>
    </source>
</reference>
<organism evidence="1 2">
    <name type="scientific">Cohnella phaseoli</name>
    <dbReference type="NCBI Taxonomy" id="456490"/>
    <lineage>
        <taxon>Bacteria</taxon>
        <taxon>Bacillati</taxon>
        <taxon>Bacillota</taxon>
        <taxon>Bacilli</taxon>
        <taxon>Bacillales</taxon>
        <taxon>Paenibacillaceae</taxon>
        <taxon>Cohnella</taxon>
    </lineage>
</organism>
<evidence type="ECO:0000313" key="2">
    <source>
        <dbReference type="Proteomes" id="UP000256977"/>
    </source>
</evidence>
<evidence type="ECO:0000313" key="1">
    <source>
        <dbReference type="EMBL" id="RED55899.1"/>
    </source>
</evidence>
<protein>
    <submittedName>
        <fullName evidence="1">Uncharacterized protein</fullName>
    </submittedName>
</protein>
<name>A0A3D9I2U7_9BACL</name>
<keyword evidence="2" id="KW-1185">Reference proteome</keyword>
<proteinExistence type="predicted"/>
<dbReference type="EMBL" id="QRDZ01000041">
    <property type="protein sequence ID" value="RED55899.1"/>
    <property type="molecule type" value="Genomic_DNA"/>
</dbReference>
<dbReference type="AlphaFoldDB" id="A0A3D9I2U7"/>
<gene>
    <name evidence="1" type="ORF">DFP98_14126</name>
</gene>
<dbReference type="Proteomes" id="UP000256977">
    <property type="component" value="Unassembled WGS sequence"/>
</dbReference>
<comment type="caution">
    <text evidence="1">The sequence shown here is derived from an EMBL/GenBank/DDBJ whole genome shotgun (WGS) entry which is preliminary data.</text>
</comment>
<accession>A0A3D9I2U7</accession>
<sequence length="159" mass="18070">MVGWRDCKQTGWMERVTSLGYKQNELTRYMLISRMRVQIRPIRPPGGLISCIRVQIRPIRPPGGLISRIRVQIRPIRPPGGLISCIRVQIRPIRPPGGLISRNRAMKLSLPEANDLLMQLGWLIGWLIGWPIGWLTGQPLLEAGTVSNFAADFYERYSA</sequence>